<evidence type="ECO:0000313" key="3">
    <source>
        <dbReference type="EMBL" id="QXT39319.1"/>
    </source>
</evidence>
<dbReference type="KEGG" id="gce:KYE46_15545"/>
<dbReference type="RefSeq" id="WP_219001823.1">
    <property type="nucleotide sequence ID" value="NZ_CP079194.1"/>
</dbReference>
<keyword evidence="4" id="KW-1185">Reference proteome</keyword>
<protein>
    <submittedName>
        <fullName evidence="3">LytTR family transcriptional regulator</fullName>
    </submittedName>
</protein>
<dbReference type="EMBL" id="CP079194">
    <property type="protein sequence ID" value="QXT39319.1"/>
    <property type="molecule type" value="Genomic_DNA"/>
</dbReference>
<organism evidence="3 4">
    <name type="scientific">Gymnodinialimonas ceratoperidinii</name>
    <dbReference type="NCBI Taxonomy" id="2856823"/>
    <lineage>
        <taxon>Bacteria</taxon>
        <taxon>Pseudomonadati</taxon>
        <taxon>Pseudomonadota</taxon>
        <taxon>Alphaproteobacteria</taxon>
        <taxon>Rhodobacterales</taxon>
        <taxon>Paracoccaceae</taxon>
        <taxon>Gymnodinialimonas</taxon>
    </lineage>
</organism>
<gene>
    <name evidence="3" type="ORF">KYE46_15545</name>
</gene>
<evidence type="ECO:0000259" key="2">
    <source>
        <dbReference type="PROSITE" id="PS50930"/>
    </source>
</evidence>
<feature type="transmembrane region" description="Helical" evidence="1">
    <location>
        <begin position="141"/>
        <end position="162"/>
    </location>
</feature>
<keyword evidence="1" id="KW-0812">Transmembrane</keyword>
<dbReference type="Proteomes" id="UP000825009">
    <property type="component" value="Chromosome"/>
</dbReference>
<accession>A0A8F6TW81</accession>
<dbReference type="Pfam" id="PF04397">
    <property type="entry name" value="LytTR"/>
    <property type="match status" value="1"/>
</dbReference>
<dbReference type="GO" id="GO:0003677">
    <property type="term" value="F:DNA binding"/>
    <property type="evidence" value="ECO:0007669"/>
    <property type="project" value="InterPro"/>
</dbReference>
<keyword evidence="1" id="KW-0472">Membrane</keyword>
<evidence type="ECO:0000256" key="1">
    <source>
        <dbReference type="SAM" id="Phobius"/>
    </source>
</evidence>
<feature type="transmembrane region" description="Helical" evidence="1">
    <location>
        <begin position="45"/>
        <end position="63"/>
    </location>
</feature>
<dbReference type="AlphaFoldDB" id="A0A8F6TW81"/>
<evidence type="ECO:0000313" key="4">
    <source>
        <dbReference type="Proteomes" id="UP000825009"/>
    </source>
</evidence>
<keyword evidence="1" id="KW-1133">Transmembrane helix</keyword>
<feature type="transmembrane region" description="Helical" evidence="1">
    <location>
        <begin position="75"/>
        <end position="97"/>
    </location>
</feature>
<sequence>MSRAKGCEQGFRLIMLSKVTLAKNSKRMNAIGSGAPGTSPKDWEVRIGVAALASVLTALLGPFGTFEHYTLSERLLYWGSMIFGLLVPIFFIRLGVYRLFSGTLLRMDLLAVAFTALALGPLVWLVNFYVMGFRIGSLSAFFQHIALMGLVCLIPVLIRSYLRWSVTQFQRGTSEPVLASQPSGPLQVVPELTEPQTKFLDRLAPEQRGEVRRVSADDHQVDVWTDKGKAKVRLRFGDALAELADFKGLHIHRSHWVAFSRIDFIQQEGRRYTARLLCGATVPVSQNRLNELLDAGIRFQSPAQIAEHA</sequence>
<dbReference type="PROSITE" id="PS50930">
    <property type="entry name" value="HTH_LYTTR"/>
    <property type="match status" value="1"/>
</dbReference>
<dbReference type="InterPro" id="IPR007492">
    <property type="entry name" value="LytTR_DNA-bd_dom"/>
</dbReference>
<name>A0A8F6TW81_9RHOB</name>
<feature type="domain" description="HTH LytTR-type" evidence="2">
    <location>
        <begin position="207"/>
        <end position="298"/>
    </location>
</feature>
<feature type="transmembrane region" description="Helical" evidence="1">
    <location>
        <begin position="109"/>
        <end position="129"/>
    </location>
</feature>
<reference evidence="3 4" key="1">
    <citation type="submission" date="2021-07" db="EMBL/GenBank/DDBJ databases">
        <title>A novel Jannaschia species isolated from marine dinoflagellate Ceratoperidinium margalefii.</title>
        <authorList>
            <person name="Jiang Y."/>
            <person name="Li Z."/>
        </authorList>
    </citation>
    <scope>NUCLEOTIDE SEQUENCE [LARGE SCALE GENOMIC DNA]</scope>
    <source>
        <strain evidence="3 4">J12C1-MA-4</strain>
    </source>
</reference>
<dbReference type="SMART" id="SM00850">
    <property type="entry name" value="LytTR"/>
    <property type="match status" value="1"/>
</dbReference>
<proteinExistence type="predicted"/>